<dbReference type="Pfam" id="PF08892">
    <property type="entry name" value="YqcI_YcgG"/>
    <property type="match status" value="1"/>
</dbReference>
<accession>L9YRZ5</accession>
<dbReference type="Proteomes" id="UP000011618">
    <property type="component" value="Unassembled WGS sequence"/>
</dbReference>
<dbReference type="InterPro" id="IPR014988">
    <property type="entry name" value="Uncharacterised_YqcI/YcgG"/>
</dbReference>
<dbReference type="AlphaFoldDB" id="L9YRZ5"/>
<sequence length="296" mass="33783">MCAGDEREARSLPVDRKERNLHVREPERGRTMNEPGIQSLMDQETLDRRVRTGAAPEWVADHWHSFREGVLGERNGTSFPCFFGAESVRDGDPLYTAVPSMSDADALLTLRDRILEYLDVYEDHSGRASLVTFFKPPAEPLSEREYHRTLWHVLQTLHLHDPDPWPDSIPTDPDDPHWEFCLGGEPMFPTCRAPFYEQRKSRYCPVGLEITFQPRALFESLSVTADTEAGQRARDIIQGRLEEYDGVCPHADLGDWGVEGDREWPQYMLSEDDARAPSTCPITITRTHPKPAARLP</sequence>
<name>L9YRZ5_9EURY</name>
<evidence type="ECO:0008006" key="4">
    <source>
        <dbReference type="Google" id="ProtNLM"/>
    </source>
</evidence>
<evidence type="ECO:0000313" key="3">
    <source>
        <dbReference type="Proteomes" id="UP000011618"/>
    </source>
</evidence>
<dbReference type="PATRIC" id="fig|1227495.3.peg.2285"/>
<feature type="region of interest" description="Disordered" evidence="1">
    <location>
        <begin position="1"/>
        <end position="20"/>
    </location>
</feature>
<evidence type="ECO:0000313" key="2">
    <source>
        <dbReference type="EMBL" id="ELY76441.1"/>
    </source>
</evidence>
<proteinExistence type="predicted"/>
<comment type="caution">
    <text evidence="2">The sequence shown here is derived from an EMBL/GenBank/DDBJ whole genome shotgun (WGS) entry which is preliminary data.</text>
</comment>
<reference evidence="2 3" key="1">
    <citation type="journal article" date="2014" name="PLoS Genet.">
        <title>Phylogenetically driven sequencing of extremely halophilic archaea reveals strategies for static and dynamic osmo-response.</title>
        <authorList>
            <person name="Becker E.A."/>
            <person name="Seitzer P.M."/>
            <person name="Tritt A."/>
            <person name="Larsen D."/>
            <person name="Krusor M."/>
            <person name="Yao A.I."/>
            <person name="Wu D."/>
            <person name="Madern D."/>
            <person name="Eisen J.A."/>
            <person name="Darling A.E."/>
            <person name="Facciotti M.T."/>
        </authorList>
    </citation>
    <scope>NUCLEOTIDE SEQUENCE [LARGE SCALE GENOMIC DNA]</scope>
    <source>
        <strain evidence="2 3">DSM 3751</strain>
    </source>
</reference>
<dbReference type="PANTHER" id="PTHR40045:SF1">
    <property type="entry name" value="YQCI_YCGG FAMILY PROTEIN"/>
    <property type="match status" value="1"/>
</dbReference>
<gene>
    <name evidence="2" type="ORF">C487_11439</name>
</gene>
<dbReference type="EMBL" id="AOII01000071">
    <property type="protein sequence ID" value="ELY76441.1"/>
    <property type="molecule type" value="Genomic_DNA"/>
</dbReference>
<dbReference type="eggNOG" id="arCOG04691">
    <property type="taxonomic scope" value="Archaea"/>
</dbReference>
<protein>
    <recommendedName>
        <fullName evidence="4">YqcI/YcgG family protein</fullName>
    </recommendedName>
</protein>
<organism evidence="2 3">
    <name type="scientific">Natrinema pallidum DSM 3751</name>
    <dbReference type="NCBI Taxonomy" id="1227495"/>
    <lineage>
        <taxon>Archaea</taxon>
        <taxon>Methanobacteriati</taxon>
        <taxon>Methanobacteriota</taxon>
        <taxon>Stenosarchaea group</taxon>
        <taxon>Halobacteria</taxon>
        <taxon>Halobacteriales</taxon>
        <taxon>Natrialbaceae</taxon>
        <taxon>Natrinema</taxon>
    </lineage>
</organism>
<evidence type="ECO:0000256" key="1">
    <source>
        <dbReference type="SAM" id="MobiDB-lite"/>
    </source>
</evidence>
<dbReference type="PANTHER" id="PTHR40045">
    <property type="entry name" value="YCGG FAMILY PROTEIN"/>
    <property type="match status" value="1"/>
</dbReference>